<dbReference type="SUPFAM" id="SSF52833">
    <property type="entry name" value="Thioredoxin-like"/>
    <property type="match status" value="1"/>
</dbReference>
<evidence type="ECO:0000256" key="1">
    <source>
        <dbReference type="ARBA" id="ARBA00004196"/>
    </source>
</evidence>
<dbReference type="AlphaFoldDB" id="A0A9P3HLU3"/>
<accession>A0A9P3HLU3</accession>
<protein>
    <recommendedName>
        <fullName evidence="5">Thioredoxin domain-containing protein</fullName>
    </recommendedName>
</protein>
<keyword evidence="3" id="KW-1015">Disulfide bond</keyword>
<feature type="domain" description="Thioredoxin" evidence="5">
    <location>
        <begin position="92"/>
        <end position="248"/>
    </location>
</feature>
<dbReference type="InterPro" id="IPR036249">
    <property type="entry name" value="Thioredoxin-like_sf"/>
</dbReference>
<dbReference type="CDD" id="cd02966">
    <property type="entry name" value="TlpA_like_family"/>
    <property type="match status" value="1"/>
</dbReference>
<evidence type="ECO:0000256" key="3">
    <source>
        <dbReference type="ARBA" id="ARBA00023157"/>
    </source>
</evidence>
<evidence type="ECO:0000313" key="7">
    <source>
        <dbReference type="Proteomes" id="UP000827284"/>
    </source>
</evidence>
<dbReference type="Pfam" id="PF00085">
    <property type="entry name" value="Thioredoxin"/>
    <property type="match status" value="1"/>
</dbReference>
<dbReference type="PANTHER" id="PTHR42852:SF6">
    <property type="entry name" value="THIOL:DISULFIDE INTERCHANGE PROTEIN DSBE"/>
    <property type="match status" value="1"/>
</dbReference>
<dbReference type="InterPro" id="IPR050553">
    <property type="entry name" value="Thioredoxin_ResA/DsbE_sf"/>
</dbReference>
<dbReference type="GO" id="GO:0017004">
    <property type="term" value="P:cytochrome complex assembly"/>
    <property type="evidence" value="ECO:0007669"/>
    <property type="project" value="UniProtKB-KW"/>
</dbReference>
<keyword evidence="7" id="KW-1185">Reference proteome</keyword>
<evidence type="ECO:0000259" key="5">
    <source>
        <dbReference type="PROSITE" id="PS51352"/>
    </source>
</evidence>
<evidence type="ECO:0000256" key="4">
    <source>
        <dbReference type="ARBA" id="ARBA00023284"/>
    </source>
</evidence>
<name>A0A9P3HLU3_9FUNG</name>
<dbReference type="InterPro" id="IPR013766">
    <property type="entry name" value="Thioredoxin_domain"/>
</dbReference>
<keyword evidence="2" id="KW-0201">Cytochrome c-type biogenesis</keyword>
<reference evidence="6" key="1">
    <citation type="submission" date="2021-11" db="EMBL/GenBank/DDBJ databases">
        <authorList>
            <person name="Herlambang A."/>
            <person name="Guo Y."/>
            <person name="Takashima Y."/>
            <person name="Nishizawa T."/>
        </authorList>
    </citation>
    <scope>NUCLEOTIDE SEQUENCE</scope>
    <source>
        <strain evidence="6">E1425</strain>
    </source>
</reference>
<dbReference type="PROSITE" id="PS51352">
    <property type="entry name" value="THIOREDOXIN_2"/>
    <property type="match status" value="1"/>
</dbReference>
<evidence type="ECO:0000313" key="6">
    <source>
        <dbReference type="EMBL" id="GJJ79124.1"/>
    </source>
</evidence>
<dbReference type="PANTHER" id="PTHR42852">
    <property type="entry name" value="THIOL:DISULFIDE INTERCHANGE PROTEIN DSBE"/>
    <property type="match status" value="1"/>
</dbReference>
<keyword evidence="4" id="KW-0676">Redox-active center</keyword>
<proteinExistence type="predicted"/>
<comment type="caution">
    <text evidence="6">The sequence shown here is derived from an EMBL/GenBank/DDBJ whole genome shotgun (WGS) entry which is preliminary data.</text>
</comment>
<organism evidence="6 7">
    <name type="scientific">Entomortierella parvispora</name>
    <dbReference type="NCBI Taxonomy" id="205924"/>
    <lineage>
        <taxon>Eukaryota</taxon>
        <taxon>Fungi</taxon>
        <taxon>Fungi incertae sedis</taxon>
        <taxon>Mucoromycota</taxon>
        <taxon>Mortierellomycotina</taxon>
        <taxon>Mortierellomycetes</taxon>
        <taxon>Mortierellales</taxon>
        <taxon>Mortierellaceae</taxon>
        <taxon>Entomortierella</taxon>
    </lineage>
</organism>
<dbReference type="OrthoDB" id="2121326at2759"/>
<dbReference type="EMBL" id="BQFW01000015">
    <property type="protein sequence ID" value="GJJ79124.1"/>
    <property type="molecule type" value="Genomic_DNA"/>
</dbReference>
<sequence>MAPQPELTESETQLFEAYHRVLNEPFAEKYEDLWEDEPFDRAVEEFKALSEELGFPDPFKVLGQFRITSYEQAREDLKRGPPMCFRPGWRSPLLGERVDPLTLVQKCRHVSGPVFQGTQRVVVLDFWASWCGPCEEAGPALSDLADEFEGQVAVVGINNESIFGETKEANVERLVDFLEEHRGGFRYTIYIDTDDGFAKESVYKPAGYRGIPCLVLVVDGEVIYVGSPQDGFRETLEKALELIANESALEE</sequence>
<gene>
    <name evidence="6" type="ORF">EMPS_11483</name>
</gene>
<dbReference type="Proteomes" id="UP000827284">
    <property type="component" value="Unassembled WGS sequence"/>
</dbReference>
<reference evidence="6" key="2">
    <citation type="journal article" date="2022" name="Microbiol. Resour. Announc.">
        <title>Whole-Genome Sequence of Entomortierella parvispora E1425, a Mucoromycotan Fungus Associated with Burkholderiaceae-Related Endosymbiotic Bacteria.</title>
        <authorList>
            <person name="Herlambang A."/>
            <person name="Guo Y."/>
            <person name="Takashima Y."/>
            <person name="Narisawa K."/>
            <person name="Ohta H."/>
            <person name="Nishizawa T."/>
        </authorList>
    </citation>
    <scope>NUCLEOTIDE SEQUENCE</scope>
    <source>
        <strain evidence="6">E1425</strain>
    </source>
</reference>
<evidence type="ECO:0000256" key="2">
    <source>
        <dbReference type="ARBA" id="ARBA00022748"/>
    </source>
</evidence>
<comment type="subcellular location">
    <subcellularLocation>
        <location evidence="1">Cell envelope</location>
    </subcellularLocation>
</comment>
<dbReference type="Gene3D" id="3.40.30.10">
    <property type="entry name" value="Glutaredoxin"/>
    <property type="match status" value="1"/>
</dbReference>